<gene>
    <name evidence="1" type="ORF">KKR89_01040</name>
</gene>
<protein>
    <recommendedName>
        <fullName evidence="3">DUF4230 domain-containing protein</fullName>
    </recommendedName>
</protein>
<evidence type="ECO:0000313" key="1">
    <source>
        <dbReference type="EMBL" id="QWC16299.1"/>
    </source>
</evidence>
<sequence>METSRSPRTAAWVVGAACVGALLAYGVMRAFPDLSLFDVGSQDRDAEIVSSITREEQVVLLSLGIQGIAEQSETGSFLGMDVPGTGRSSFVQYGFNAKLGIEGSDVRIDRAGEDELVISVPEFIFIGHDDESFRTVVEDNGVLSWVTPQIDTVEMINNVLDEGGQDQYIDENREILEDQARAFYTAIVTSIDPTVALRFEFR</sequence>
<accession>A0ABX8GJP6</accession>
<evidence type="ECO:0000313" key="2">
    <source>
        <dbReference type="Proteomes" id="UP000679335"/>
    </source>
</evidence>
<organism evidence="1 2">
    <name type="scientific">Cellulomonas dongxiuzhuiae</name>
    <dbReference type="NCBI Taxonomy" id="2819979"/>
    <lineage>
        <taxon>Bacteria</taxon>
        <taxon>Bacillati</taxon>
        <taxon>Actinomycetota</taxon>
        <taxon>Actinomycetes</taxon>
        <taxon>Micrococcales</taxon>
        <taxon>Cellulomonadaceae</taxon>
        <taxon>Cellulomonas</taxon>
    </lineage>
</organism>
<keyword evidence="2" id="KW-1185">Reference proteome</keyword>
<dbReference type="Proteomes" id="UP000679335">
    <property type="component" value="Chromosome"/>
</dbReference>
<evidence type="ECO:0008006" key="3">
    <source>
        <dbReference type="Google" id="ProtNLM"/>
    </source>
</evidence>
<name>A0ABX8GJP6_9CELL</name>
<proteinExistence type="predicted"/>
<reference evidence="1 2" key="1">
    <citation type="submission" date="2021-05" db="EMBL/GenBank/DDBJ databases">
        <title>Novel species in genus Cellulomonas.</title>
        <authorList>
            <person name="Zhang G."/>
        </authorList>
    </citation>
    <scope>NUCLEOTIDE SEQUENCE [LARGE SCALE GENOMIC DNA]</scope>
    <source>
        <strain evidence="2">zg-ZUI157</strain>
    </source>
</reference>
<dbReference type="EMBL" id="CP076023">
    <property type="protein sequence ID" value="QWC16299.1"/>
    <property type="molecule type" value="Genomic_DNA"/>
</dbReference>
<dbReference type="RefSeq" id="WP_208196861.1">
    <property type="nucleotide sequence ID" value="NZ_CP076023.1"/>
</dbReference>